<organism evidence="2 3">
    <name type="scientific">Cymbomonas tetramitiformis</name>
    <dbReference type="NCBI Taxonomy" id="36881"/>
    <lineage>
        <taxon>Eukaryota</taxon>
        <taxon>Viridiplantae</taxon>
        <taxon>Chlorophyta</taxon>
        <taxon>Pyramimonadophyceae</taxon>
        <taxon>Pyramimonadales</taxon>
        <taxon>Pyramimonadaceae</taxon>
        <taxon>Cymbomonas</taxon>
    </lineage>
</organism>
<dbReference type="AlphaFoldDB" id="A0AAE0FT00"/>
<protein>
    <submittedName>
        <fullName evidence="2">Uncharacterized protein</fullName>
    </submittedName>
</protein>
<keyword evidence="3" id="KW-1185">Reference proteome</keyword>
<gene>
    <name evidence="2" type="ORF">CYMTET_25825</name>
</gene>
<feature type="region of interest" description="Disordered" evidence="1">
    <location>
        <begin position="314"/>
        <end position="495"/>
    </location>
</feature>
<dbReference type="Proteomes" id="UP001190700">
    <property type="component" value="Unassembled WGS sequence"/>
</dbReference>
<sequence>MPRSQGDDFDWCSFYALFWNDKGINFRLDIPDTVLLRNSYISAWWGTDKKGHIKRHLPAKTTWEAIRLRFLNVALEDKFNTQRYVAIVRRVGMPPRLVKRNEFNELAETLSEITEGGGARPYGLDNAPVYCIQMYISPSLDLRYVTTYVCDGDDVACHTFPRRYSRRYNGRGMNDEDAGGEADADEVDPRAVALDVSLKSKFRSILAAVVKYIERAHGLTLAGIVVEFVRDAMGNILLLGVLRVEWATHGFVAQGTVSGTNATRGQVADVLPEHQEHLPPHTQPLPLEPSIDDLSQAEVAASTFLTQEASVHRLSYRPESRGTPLTDPVSMFRTRSPSPDRIRPGSATSTSSQQIQNSWPSAIHHERTRLQPRAARPASARPASQERPGASGTPARPTSARRARRPESAQHLRGSDFSTPTPVQRPMSAVTRPASALSARDSDRHDSRSPPPRHMHASSPTQSMRPGSAQSSISQGTKSSQRAFASGHGVAPIVPPDSDMAELVLENSMPRPNQLSRITKPILHSQTSKELDAARDELYFQHEMADATAHKVGTLEGEREQMVSSFNSRVTTLDGTLFQCRQQVEEAVALLQLRDAELKEATLRTQALAREKEDIMKEITHDREEIMSVIKRYHDKERELEHLVGEHESKRCQLDGELAEEQQTVIALRNQAEQYEQMIKVEADATQKTKLTTVYAEGRTNKPIVIDEPEQDEVPRPSRLCDERVTARVVTKLVVDAVVTEGVTVSVVTKLVVDVVVTKTATAKALAAIDAGFSGP</sequence>
<evidence type="ECO:0000313" key="3">
    <source>
        <dbReference type="Proteomes" id="UP001190700"/>
    </source>
</evidence>
<proteinExistence type="predicted"/>
<evidence type="ECO:0000256" key="1">
    <source>
        <dbReference type="SAM" id="MobiDB-lite"/>
    </source>
</evidence>
<name>A0AAE0FT00_9CHLO</name>
<reference evidence="2 3" key="1">
    <citation type="journal article" date="2015" name="Genome Biol. Evol.">
        <title>Comparative Genomics of a Bacterivorous Green Alga Reveals Evolutionary Causalities and Consequences of Phago-Mixotrophic Mode of Nutrition.</title>
        <authorList>
            <person name="Burns J.A."/>
            <person name="Paasch A."/>
            <person name="Narechania A."/>
            <person name="Kim E."/>
        </authorList>
    </citation>
    <scope>NUCLEOTIDE SEQUENCE [LARGE SCALE GENOMIC DNA]</scope>
    <source>
        <strain evidence="2 3">PLY_AMNH</strain>
    </source>
</reference>
<feature type="compositionally biased region" description="Polar residues" evidence="1">
    <location>
        <begin position="346"/>
        <end position="360"/>
    </location>
</feature>
<feature type="compositionally biased region" description="Polar residues" evidence="1">
    <location>
        <begin position="458"/>
        <end position="483"/>
    </location>
</feature>
<feature type="compositionally biased region" description="Low complexity" evidence="1">
    <location>
        <begin position="372"/>
        <end position="383"/>
    </location>
</feature>
<dbReference type="EMBL" id="LGRX02013876">
    <property type="protein sequence ID" value="KAK3265496.1"/>
    <property type="molecule type" value="Genomic_DNA"/>
</dbReference>
<comment type="caution">
    <text evidence="2">The sequence shown here is derived from an EMBL/GenBank/DDBJ whole genome shotgun (WGS) entry which is preliminary data.</text>
</comment>
<accession>A0AAE0FT00</accession>
<feature type="compositionally biased region" description="Basic and acidic residues" evidence="1">
    <location>
        <begin position="405"/>
        <end position="414"/>
    </location>
</feature>
<evidence type="ECO:0000313" key="2">
    <source>
        <dbReference type="EMBL" id="KAK3265496.1"/>
    </source>
</evidence>